<dbReference type="RefSeq" id="WP_212610871.1">
    <property type="nucleotide sequence ID" value="NZ_CP073910.1"/>
</dbReference>
<keyword evidence="2" id="KW-1185">Reference proteome</keyword>
<dbReference type="KEGG" id="spph:KFK14_11330"/>
<sequence>MSEENPALHRLDDLIAEAGALAEMLGEDPGGVPSQHVDVVLGELSACQSHASEAESERIATAISNLKSASSR</sequence>
<evidence type="ECO:0000313" key="1">
    <source>
        <dbReference type="EMBL" id="QUT07921.1"/>
    </source>
</evidence>
<reference evidence="1" key="1">
    <citation type="submission" date="2021-04" db="EMBL/GenBank/DDBJ databases">
        <title>Isolation of p-tert-butylphenol degrading bacteria Sphingobium phenoxybenzoativorans Tas13 from active sludge.</title>
        <authorList>
            <person name="Li Y."/>
        </authorList>
    </citation>
    <scope>NUCLEOTIDE SEQUENCE</scope>
    <source>
        <strain evidence="1">Tas13</strain>
    </source>
</reference>
<organism evidence="1 2">
    <name type="scientific">Sphingobium phenoxybenzoativorans</name>
    <dbReference type="NCBI Taxonomy" id="1592790"/>
    <lineage>
        <taxon>Bacteria</taxon>
        <taxon>Pseudomonadati</taxon>
        <taxon>Pseudomonadota</taxon>
        <taxon>Alphaproteobacteria</taxon>
        <taxon>Sphingomonadales</taxon>
        <taxon>Sphingomonadaceae</taxon>
        <taxon>Sphingobium</taxon>
    </lineage>
</organism>
<evidence type="ECO:0000313" key="2">
    <source>
        <dbReference type="Proteomes" id="UP000681425"/>
    </source>
</evidence>
<protein>
    <submittedName>
        <fullName evidence="1">Uncharacterized protein</fullName>
    </submittedName>
</protein>
<name>A0A975KAP2_9SPHN</name>
<dbReference type="Proteomes" id="UP000681425">
    <property type="component" value="Chromosome"/>
</dbReference>
<dbReference type="AlphaFoldDB" id="A0A975KAP2"/>
<proteinExistence type="predicted"/>
<gene>
    <name evidence="1" type="ORF">KFK14_11330</name>
</gene>
<dbReference type="EMBL" id="CP073910">
    <property type="protein sequence ID" value="QUT07921.1"/>
    <property type="molecule type" value="Genomic_DNA"/>
</dbReference>
<accession>A0A975KAP2</accession>